<protein>
    <submittedName>
        <fullName evidence="2">Uncharacterized protein</fullName>
    </submittedName>
</protein>
<keyword evidence="1" id="KW-0472">Membrane</keyword>
<dbReference type="RefSeq" id="WP_168447202.1">
    <property type="nucleotide sequence ID" value="NZ_JAAXOW010000002.1"/>
</dbReference>
<sequence>MATNGLLLALLIEDDGSFGVSGLDWIPAFWHFFSLALAVWALLPRRANHLNYDNYIDAWRDLERDMEATAAIKECLLSELLLGPTRDHAPLVQQRTRNTATLDLVSISVACLGAAIVSLAVVTWIS</sequence>
<dbReference type="Proteomes" id="UP000774283">
    <property type="component" value="Unassembled WGS sequence"/>
</dbReference>
<feature type="transmembrane region" description="Helical" evidence="1">
    <location>
        <begin position="104"/>
        <end position="125"/>
    </location>
</feature>
<dbReference type="EMBL" id="JAAXOW010000002">
    <property type="protein sequence ID" value="NKX93125.1"/>
    <property type="molecule type" value="Genomic_DNA"/>
</dbReference>
<proteinExistence type="predicted"/>
<evidence type="ECO:0000256" key="1">
    <source>
        <dbReference type="SAM" id="Phobius"/>
    </source>
</evidence>
<keyword evidence="1" id="KW-1133">Transmembrane helix</keyword>
<evidence type="ECO:0000313" key="2">
    <source>
        <dbReference type="EMBL" id="NKX93125.1"/>
    </source>
</evidence>
<keyword evidence="3" id="KW-1185">Reference proteome</keyword>
<reference evidence="2 3" key="1">
    <citation type="submission" date="2020-04" db="EMBL/GenBank/DDBJ databases">
        <title>MicrobeNet Type strains.</title>
        <authorList>
            <person name="Nicholson A.C."/>
        </authorList>
    </citation>
    <scope>NUCLEOTIDE SEQUENCE [LARGE SCALE GENOMIC DNA]</scope>
    <source>
        <strain evidence="2 3">ATCC BAA-789</strain>
    </source>
</reference>
<keyword evidence="1" id="KW-0812">Transmembrane</keyword>
<accession>A0A9X5IQW5</accession>
<comment type="caution">
    <text evidence="2">The sequence shown here is derived from an EMBL/GenBank/DDBJ whole genome shotgun (WGS) entry which is preliminary data.</text>
</comment>
<organism evidence="2 3">
    <name type="scientific">Sanguibacter hominis ATCC BAA-789</name>
    <dbReference type="NCBI Taxonomy" id="1312740"/>
    <lineage>
        <taxon>Bacteria</taxon>
        <taxon>Bacillati</taxon>
        <taxon>Actinomycetota</taxon>
        <taxon>Actinomycetes</taxon>
        <taxon>Micrococcales</taxon>
        <taxon>Sanguibacteraceae</taxon>
        <taxon>Sanguibacter</taxon>
    </lineage>
</organism>
<evidence type="ECO:0000313" key="3">
    <source>
        <dbReference type="Proteomes" id="UP000774283"/>
    </source>
</evidence>
<gene>
    <name evidence="2" type="ORF">HF995_07545</name>
</gene>
<feature type="transmembrane region" description="Helical" evidence="1">
    <location>
        <begin position="25"/>
        <end position="43"/>
    </location>
</feature>
<dbReference type="AlphaFoldDB" id="A0A9X5IQW5"/>
<name>A0A9X5IQW5_9MICO</name>